<evidence type="ECO:0000313" key="1">
    <source>
        <dbReference type="EMBL" id="SMF90170.1"/>
    </source>
</evidence>
<evidence type="ECO:0000313" key="2">
    <source>
        <dbReference type="Proteomes" id="UP000192940"/>
    </source>
</evidence>
<reference evidence="2" key="1">
    <citation type="submission" date="2017-04" db="EMBL/GenBank/DDBJ databases">
        <authorList>
            <person name="Varghese N."/>
            <person name="Submissions S."/>
        </authorList>
    </citation>
    <scope>NUCLEOTIDE SEQUENCE [LARGE SCALE GENOMIC DNA]</scope>
    <source>
        <strain evidence="2">N3/975</strain>
    </source>
</reference>
<accession>A0A1X7HQY1</accession>
<dbReference type="EMBL" id="LT840184">
    <property type="protein sequence ID" value="SMF90170.1"/>
    <property type="molecule type" value="Genomic_DNA"/>
</dbReference>
<protein>
    <submittedName>
        <fullName evidence="1">Uncharacterized protein</fullName>
    </submittedName>
</protein>
<dbReference type="STRING" id="1313296.SAMN05661091_4918"/>
<proteinExistence type="predicted"/>
<organism evidence="1 2">
    <name type="scientific">Paenibacillus uliginis N3/975</name>
    <dbReference type="NCBI Taxonomy" id="1313296"/>
    <lineage>
        <taxon>Bacteria</taxon>
        <taxon>Bacillati</taxon>
        <taxon>Bacillota</taxon>
        <taxon>Bacilli</taxon>
        <taxon>Bacillales</taxon>
        <taxon>Paenibacillaceae</taxon>
        <taxon>Paenibacillus</taxon>
    </lineage>
</organism>
<dbReference type="AlphaFoldDB" id="A0A1X7HQY1"/>
<gene>
    <name evidence="1" type="ORF">SAMN05661091_4918</name>
</gene>
<name>A0A1X7HQY1_9BACL</name>
<sequence>MAIEYSLKLERILSDFDLLEQLESMGYIDNDVIELPKGIELSQLEVLLV</sequence>
<keyword evidence="2" id="KW-1185">Reference proteome</keyword>
<dbReference type="Proteomes" id="UP000192940">
    <property type="component" value="Chromosome I"/>
</dbReference>